<dbReference type="PANTHER" id="PTHR43091">
    <property type="entry name" value="3-OXOACYL-[ACYL-CARRIER-PROTEIN] SYNTHASE"/>
    <property type="match status" value="1"/>
</dbReference>
<dbReference type="Gene3D" id="3.40.47.10">
    <property type="match status" value="1"/>
</dbReference>
<organism evidence="6 7">
    <name type="scientific">Sphagnum jensenii</name>
    <dbReference type="NCBI Taxonomy" id="128206"/>
    <lineage>
        <taxon>Eukaryota</taxon>
        <taxon>Viridiplantae</taxon>
        <taxon>Streptophyta</taxon>
        <taxon>Embryophyta</taxon>
        <taxon>Bryophyta</taxon>
        <taxon>Sphagnophytina</taxon>
        <taxon>Sphagnopsida</taxon>
        <taxon>Sphagnales</taxon>
        <taxon>Sphagnaceae</taxon>
        <taxon>Sphagnum</taxon>
    </lineage>
</organism>
<evidence type="ECO:0000313" key="6">
    <source>
        <dbReference type="EMBL" id="CAK9276254.1"/>
    </source>
</evidence>
<accession>A0ABP0XCI6</accession>
<gene>
    <name evidence="6" type="ORF">CSSPJE1EN1_LOCUS21732</name>
</gene>
<dbReference type="SUPFAM" id="SSF53901">
    <property type="entry name" value="Thiolase-like"/>
    <property type="match status" value="1"/>
</dbReference>
<dbReference type="Proteomes" id="UP001497444">
    <property type="component" value="Chromosome 7"/>
</dbReference>
<dbReference type="PANTHER" id="PTHR43091:SF1">
    <property type="entry name" value="BETA-KETOACYL-[ACYL-CARRIER-PROTEIN] SYNTHASE III, CHLOROPLASTIC"/>
    <property type="match status" value="1"/>
</dbReference>
<proteinExistence type="inferred from homology"/>
<keyword evidence="4" id="KW-0443">Lipid metabolism</keyword>
<name>A0ABP0XCI6_9BRYO</name>
<evidence type="ECO:0000256" key="3">
    <source>
        <dbReference type="ARBA" id="ARBA00022832"/>
    </source>
</evidence>
<dbReference type="EMBL" id="OZ020102">
    <property type="protein sequence ID" value="CAK9276254.1"/>
    <property type="molecule type" value="Genomic_DNA"/>
</dbReference>
<keyword evidence="2" id="KW-0444">Lipid biosynthesis</keyword>
<keyword evidence="3" id="KW-0276">Fatty acid metabolism</keyword>
<protein>
    <submittedName>
        <fullName evidence="6">Uncharacterized protein</fullName>
    </submittedName>
</protein>
<evidence type="ECO:0000256" key="1">
    <source>
        <dbReference type="ARBA" id="ARBA00008642"/>
    </source>
</evidence>
<reference evidence="6" key="1">
    <citation type="submission" date="2024-02" db="EMBL/GenBank/DDBJ databases">
        <authorList>
            <consortium name="ELIXIR-Norway"/>
            <consortium name="Elixir Norway"/>
        </authorList>
    </citation>
    <scope>NUCLEOTIDE SEQUENCE</scope>
</reference>
<comment type="similarity">
    <text evidence="1">Belongs to the thiolase-like superfamily. FabH family.</text>
</comment>
<sequence>MWSPLKRIMVEYRALIVRMYLIMTSPDLFVKVGTTYYLDGGYGCYMGWVQDSLVAMEKTLHDLSFLRLSELRGFLLSSAEGETVTSLSVEASKKALEMANVDPEDIDLLLLCTSTLDDLFGVQKELGCSNALAFDLTTACSGFVLGLVTASCFIKAPIFKSCDSHCQHLENCTFRLFVKSGLSLYMDHDDMDHDDVVNYGSGCRQWVITRTACLDSTYKVMVVDRSILHVQVDNAICTFHNGATTSGIEIKLPARASYACLQMNGKEVFRGSLCWKTMGW</sequence>
<keyword evidence="7" id="KW-1185">Reference proteome</keyword>
<keyword evidence="5" id="KW-0275">Fatty acid biosynthesis</keyword>
<evidence type="ECO:0000256" key="2">
    <source>
        <dbReference type="ARBA" id="ARBA00022516"/>
    </source>
</evidence>
<evidence type="ECO:0000256" key="4">
    <source>
        <dbReference type="ARBA" id="ARBA00023098"/>
    </source>
</evidence>
<evidence type="ECO:0000256" key="5">
    <source>
        <dbReference type="ARBA" id="ARBA00023160"/>
    </source>
</evidence>
<evidence type="ECO:0000313" key="7">
    <source>
        <dbReference type="Proteomes" id="UP001497444"/>
    </source>
</evidence>
<dbReference type="InterPro" id="IPR016039">
    <property type="entry name" value="Thiolase-like"/>
</dbReference>